<evidence type="ECO:0000256" key="4">
    <source>
        <dbReference type="SAM" id="MobiDB-lite"/>
    </source>
</evidence>
<reference evidence="7" key="2">
    <citation type="submission" date="2020-04" db="EMBL/GenBank/DDBJ databases">
        <authorList>
            <consortium name="NCBI Genome Project"/>
        </authorList>
    </citation>
    <scope>NUCLEOTIDE SEQUENCE</scope>
    <source>
        <strain evidence="7">CBS 342.82</strain>
    </source>
</reference>
<dbReference type="GO" id="GO:0005739">
    <property type="term" value="C:mitochondrion"/>
    <property type="evidence" value="ECO:0007669"/>
    <property type="project" value="TreeGrafter"/>
</dbReference>
<dbReference type="Gene3D" id="3.30.110.10">
    <property type="entry name" value="Translation initiation factor 3 (IF-3), C-terminal domain"/>
    <property type="match status" value="1"/>
</dbReference>
<dbReference type="GO" id="GO:0070124">
    <property type="term" value="P:mitochondrial translational initiation"/>
    <property type="evidence" value="ECO:0007669"/>
    <property type="project" value="TreeGrafter"/>
</dbReference>
<keyword evidence="5" id="KW-1133">Transmembrane helix</keyword>
<feature type="transmembrane region" description="Helical" evidence="5">
    <location>
        <begin position="39"/>
        <end position="65"/>
    </location>
</feature>
<proteinExistence type="inferred from homology"/>
<reference evidence="7" key="3">
    <citation type="submission" date="2025-08" db="UniProtKB">
        <authorList>
            <consortium name="RefSeq"/>
        </authorList>
    </citation>
    <scope>IDENTIFICATION</scope>
    <source>
        <strain evidence="7">CBS 342.82</strain>
    </source>
</reference>
<dbReference type="InterPro" id="IPR001288">
    <property type="entry name" value="Translation_initiation_fac_3"/>
</dbReference>
<gene>
    <name evidence="7" type="ORF">K489DRAFT_2980</name>
</gene>
<reference evidence="7" key="1">
    <citation type="submission" date="2020-01" db="EMBL/GenBank/DDBJ databases">
        <authorList>
            <consortium name="DOE Joint Genome Institute"/>
            <person name="Haridas S."/>
            <person name="Albert R."/>
            <person name="Binder M."/>
            <person name="Bloem J."/>
            <person name="Labutti K."/>
            <person name="Salamov A."/>
            <person name="Andreopoulos B."/>
            <person name="Baker S.E."/>
            <person name="Barry K."/>
            <person name="Bills G."/>
            <person name="Bluhm B.H."/>
            <person name="Cannon C."/>
            <person name="Castanera R."/>
            <person name="Culley D.E."/>
            <person name="Daum C."/>
            <person name="Ezra D."/>
            <person name="Gonzalez J.B."/>
            <person name="Henrissat B."/>
            <person name="Kuo A."/>
            <person name="Liang C."/>
            <person name="Lipzen A."/>
            <person name="Lutzoni F."/>
            <person name="Magnuson J."/>
            <person name="Mondo S."/>
            <person name="Nolan M."/>
            <person name="Ohm R."/>
            <person name="Pangilinan J."/>
            <person name="Park H.-J."/>
            <person name="Ramirez L."/>
            <person name="Alfaro M."/>
            <person name="Sun H."/>
            <person name="Tritt A."/>
            <person name="Yoshinaga Y."/>
            <person name="Zwiers L.-H."/>
            <person name="Turgeon B.G."/>
            <person name="Goodwin S.B."/>
            <person name="Spatafora J.W."/>
            <person name="Crous P.W."/>
            <person name="Grigoriev I.V."/>
        </authorList>
    </citation>
    <scope>NUCLEOTIDE SEQUENCE</scope>
    <source>
        <strain evidence="7">CBS 342.82</strain>
    </source>
</reference>
<dbReference type="GeneID" id="54358147"/>
<organism evidence="7">
    <name type="scientific">Dissoconium aciculare CBS 342.82</name>
    <dbReference type="NCBI Taxonomy" id="1314786"/>
    <lineage>
        <taxon>Eukaryota</taxon>
        <taxon>Fungi</taxon>
        <taxon>Dikarya</taxon>
        <taxon>Ascomycota</taxon>
        <taxon>Pezizomycotina</taxon>
        <taxon>Dothideomycetes</taxon>
        <taxon>Dothideomycetidae</taxon>
        <taxon>Mycosphaerellales</taxon>
        <taxon>Dissoconiaceae</taxon>
        <taxon>Dissoconium</taxon>
    </lineage>
</organism>
<keyword evidence="6" id="KW-1185">Reference proteome</keyword>
<dbReference type="OrthoDB" id="21573at2759"/>
<evidence type="ECO:0000256" key="2">
    <source>
        <dbReference type="ARBA" id="ARBA00022540"/>
    </source>
</evidence>
<dbReference type="AlphaFoldDB" id="A0A6J3MGI3"/>
<dbReference type="PANTHER" id="PTHR10938">
    <property type="entry name" value="TRANSLATION INITIATION FACTOR IF-3"/>
    <property type="match status" value="1"/>
</dbReference>
<keyword evidence="3" id="KW-0648">Protein biosynthesis</keyword>
<evidence type="ECO:0000256" key="5">
    <source>
        <dbReference type="SAM" id="Phobius"/>
    </source>
</evidence>
<dbReference type="PANTHER" id="PTHR10938:SF0">
    <property type="entry name" value="TRANSLATION INITIATION FACTOR IF-3, MITOCHONDRIAL"/>
    <property type="match status" value="1"/>
</dbReference>
<dbReference type="SUPFAM" id="SSF55200">
    <property type="entry name" value="Translation initiation factor IF3, C-terminal domain"/>
    <property type="match status" value="1"/>
</dbReference>
<dbReference type="Proteomes" id="UP000504637">
    <property type="component" value="Unplaced"/>
</dbReference>
<dbReference type="InterPro" id="IPR036788">
    <property type="entry name" value="T_IF-3_C_sf"/>
</dbReference>
<accession>A0A6J3MGI3</accession>
<evidence type="ECO:0000256" key="1">
    <source>
        <dbReference type="ARBA" id="ARBA00005439"/>
    </source>
</evidence>
<name>A0A6J3MGI3_9PEZI</name>
<dbReference type="GO" id="GO:0043022">
    <property type="term" value="F:ribosome binding"/>
    <property type="evidence" value="ECO:0007669"/>
    <property type="project" value="TreeGrafter"/>
</dbReference>
<evidence type="ECO:0008006" key="8">
    <source>
        <dbReference type="Google" id="ProtNLM"/>
    </source>
</evidence>
<dbReference type="RefSeq" id="XP_033464014.1">
    <property type="nucleotide sequence ID" value="XM_033600347.1"/>
</dbReference>
<keyword evidence="2" id="KW-0396">Initiation factor</keyword>
<protein>
    <recommendedName>
        <fullName evidence="8">Translation initiation factor 3 N-terminal domain-containing protein</fullName>
    </recommendedName>
</protein>
<evidence type="ECO:0000313" key="7">
    <source>
        <dbReference type="RefSeq" id="XP_033464014.1"/>
    </source>
</evidence>
<feature type="region of interest" description="Disordered" evidence="4">
    <location>
        <begin position="297"/>
        <end position="338"/>
    </location>
</feature>
<dbReference type="GO" id="GO:0032790">
    <property type="term" value="P:ribosome disassembly"/>
    <property type="evidence" value="ECO:0007669"/>
    <property type="project" value="TreeGrafter"/>
</dbReference>
<keyword evidence="5" id="KW-0812">Transmembrane</keyword>
<keyword evidence="5" id="KW-0472">Membrane</keyword>
<dbReference type="GO" id="GO:0003743">
    <property type="term" value="F:translation initiation factor activity"/>
    <property type="evidence" value="ECO:0007669"/>
    <property type="project" value="UniProtKB-KW"/>
</dbReference>
<comment type="similarity">
    <text evidence="1">Belongs to the IF-3 family.</text>
</comment>
<sequence length="338" mass="37934">MHEDHVKYFRIRHLRSATSVKLRGAVPLLLSHYIMRRNLMIMAGTCVASTIGHSLFSVFVLPALVRTQIFNAGRLPSKLASLTRTNRHFSQTRIACVPRSPSDPKYKPPELRKPRNEDIRHRWVQIVNSEGRLDDPVRLQLALRNVDTKTHYIEQLTPDEPDNPDYLPVCRVVDKKQEYEVQKGRKLAAKAAKSRSLKTSVAGAKTIELNWAIDAHDLSHRMDKLKAFLLEGRRVEVAIAKKKRGRLATAEECQNVLRSLKECVDSVPGAREIVSEDADPALSQKLGAQRLMIFVGKQSLPQKSEPHSNQAAPSDLEEAKYQLESDAEGSGDGVSRSA</sequence>
<feature type="compositionally biased region" description="Polar residues" evidence="4">
    <location>
        <begin position="299"/>
        <end position="312"/>
    </location>
</feature>
<evidence type="ECO:0000256" key="3">
    <source>
        <dbReference type="ARBA" id="ARBA00022917"/>
    </source>
</evidence>
<evidence type="ECO:0000313" key="6">
    <source>
        <dbReference type="Proteomes" id="UP000504637"/>
    </source>
</evidence>